<protein>
    <submittedName>
        <fullName evidence="1">Uncharacterized protein</fullName>
    </submittedName>
</protein>
<organism evidence="1 2">
    <name type="scientific">Anaerovorax odorimutans</name>
    <dbReference type="NCBI Taxonomy" id="109327"/>
    <lineage>
        <taxon>Bacteria</taxon>
        <taxon>Bacillati</taxon>
        <taxon>Bacillota</taxon>
        <taxon>Clostridia</taxon>
        <taxon>Peptostreptococcales</taxon>
        <taxon>Anaerovoracaceae</taxon>
        <taxon>Anaerovorax</taxon>
    </lineage>
</organism>
<keyword evidence="2" id="KW-1185">Reference proteome</keyword>
<gene>
    <name evidence="1" type="ORF">NE619_08090</name>
</gene>
<sequence>MQISEDSILDRQGLQAPTSDTISINALLDILNEMYSDILPKSVADHYGHTRKESKLGNSVRYSLKEDETLNPFGIKKLNDYIHVQKQVLTTLTNDGFFGDTGSLQVKVESTGAIIDIGRKGIRETLGTGKRFATLPRELKLYKLATIRKLPEIIKSLEIVSSDVKNFHGEEKKSTFDYFQANVVIGEIPCNVRVTAKKSDIKNKFWMHYVEILNEQGLNLPHNSEGINEFPARKASLTQEVDMRNKKKYSLKDHPDEPALIG</sequence>
<proteinExistence type="predicted"/>
<dbReference type="EMBL" id="JANFXK010000007">
    <property type="protein sequence ID" value="MCQ4636687.1"/>
    <property type="molecule type" value="Genomic_DNA"/>
</dbReference>
<dbReference type="Proteomes" id="UP001524502">
    <property type="component" value="Unassembled WGS sequence"/>
</dbReference>
<dbReference type="RefSeq" id="WP_256131881.1">
    <property type="nucleotide sequence ID" value="NZ_JANFXK010000007.1"/>
</dbReference>
<evidence type="ECO:0000313" key="1">
    <source>
        <dbReference type="EMBL" id="MCQ4636687.1"/>
    </source>
</evidence>
<evidence type="ECO:0000313" key="2">
    <source>
        <dbReference type="Proteomes" id="UP001524502"/>
    </source>
</evidence>
<comment type="caution">
    <text evidence="1">The sequence shown here is derived from an EMBL/GenBank/DDBJ whole genome shotgun (WGS) entry which is preliminary data.</text>
</comment>
<name>A0ABT1RNC9_9FIRM</name>
<accession>A0ABT1RNC9</accession>
<reference evidence="1 2" key="1">
    <citation type="submission" date="2022-06" db="EMBL/GenBank/DDBJ databases">
        <title>Isolation of gut microbiota from human fecal samples.</title>
        <authorList>
            <person name="Pamer E.G."/>
            <person name="Barat B."/>
            <person name="Waligurski E."/>
            <person name="Medina S."/>
            <person name="Paddock L."/>
            <person name="Mostad J."/>
        </authorList>
    </citation>
    <scope>NUCLEOTIDE SEQUENCE [LARGE SCALE GENOMIC DNA]</scope>
    <source>
        <strain evidence="1 2">SL.3.17</strain>
    </source>
</reference>